<dbReference type="GO" id="GO:0003676">
    <property type="term" value="F:nucleic acid binding"/>
    <property type="evidence" value="ECO:0007669"/>
    <property type="project" value="InterPro"/>
</dbReference>
<organism evidence="1 3">
    <name type="scientific">Phytophthora infestans</name>
    <name type="common">Potato late blight agent</name>
    <name type="synonym">Botrytis infestans</name>
    <dbReference type="NCBI Taxonomy" id="4787"/>
    <lineage>
        <taxon>Eukaryota</taxon>
        <taxon>Sar</taxon>
        <taxon>Stramenopiles</taxon>
        <taxon>Oomycota</taxon>
        <taxon>Peronosporomycetes</taxon>
        <taxon>Peronosporales</taxon>
        <taxon>Peronosporaceae</taxon>
        <taxon>Phytophthora</taxon>
    </lineage>
</organism>
<dbReference type="InterPro" id="IPR036397">
    <property type="entry name" value="RNaseH_sf"/>
</dbReference>
<reference evidence="1" key="1">
    <citation type="submission" date="2020-03" db="EMBL/GenBank/DDBJ databases">
        <title>Hybrid Assembly of Korean Phytophthora infestans isolates.</title>
        <authorList>
            <person name="Prokchorchik M."/>
            <person name="Lee Y."/>
            <person name="Seo J."/>
            <person name="Cho J.-H."/>
            <person name="Park Y.-E."/>
            <person name="Jang D.-C."/>
            <person name="Im J.-S."/>
            <person name="Choi J.-G."/>
            <person name="Park H.-J."/>
            <person name="Lee G.-B."/>
            <person name="Lee Y.-G."/>
            <person name="Hong S.-Y."/>
            <person name="Cho K."/>
            <person name="Sohn K.H."/>
        </authorList>
    </citation>
    <scope>NUCLEOTIDE SEQUENCE</scope>
    <source>
        <strain evidence="1">KR_2_A2</strain>
    </source>
</reference>
<evidence type="ECO:0000313" key="3">
    <source>
        <dbReference type="Proteomes" id="UP000704712"/>
    </source>
</evidence>
<accession>A0A8S9TXP9</accession>
<name>A0A8S9TXP9_PHYIN</name>
<dbReference type="Gene3D" id="3.30.420.10">
    <property type="entry name" value="Ribonuclease H-like superfamily/Ribonuclease H"/>
    <property type="match status" value="1"/>
</dbReference>
<dbReference type="PANTHER" id="PTHR47169">
    <property type="entry name" value="OS01G0541250 PROTEIN"/>
    <property type="match status" value="1"/>
</dbReference>
<evidence type="ECO:0000313" key="2">
    <source>
        <dbReference type="EMBL" id="KAF4133300.1"/>
    </source>
</evidence>
<dbReference type="EMBL" id="JAACNO010002811">
    <property type="protein sequence ID" value="KAF4130688.1"/>
    <property type="molecule type" value="Genomic_DNA"/>
</dbReference>
<dbReference type="PANTHER" id="PTHR47169:SF2">
    <property type="entry name" value="OS01G0541250 PROTEIN"/>
    <property type="match status" value="1"/>
</dbReference>
<comment type="caution">
    <text evidence="1">The sequence shown here is derived from an EMBL/GenBank/DDBJ whole genome shotgun (WGS) entry which is preliminary data.</text>
</comment>
<dbReference type="AlphaFoldDB" id="A0A8S9TXP9"/>
<protein>
    <submittedName>
        <fullName evidence="1">Uncharacterized protein</fullName>
    </submittedName>
</protein>
<dbReference type="EMBL" id="JAACNO010002418">
    <property type="protein sequence ID" value="KAF4133300.1"/>
    <property type="molecule type" value="Genomic_DNA"/>
</dbReference>
<sequence length="145" mass="16287">MTERLQLSLAHIRRGACGQFSTLRCLLDAFYFCRTISPCSSPTQQARILFLATVGRPRFDEATQHYYDRKLGIWTFVEQAPAQRSSGRRSASTTVTKEILVTNTTYRSMLIANLLPVLHGSRPDNGESTFIQQDNASAHIALNHV</sequence>
<evidence type="ECO:0000313" key="1">
    <source>
        <dbReference type="EMBL" id="KAF4130688.1"/>
    </source>
</evidence>
<dbReference type="Proteomes" id="UP000704712">
    <property type="component" value="Unassembled WGS sequence"/>
</dbReference>
<gene>
    <name evidence="2" type="ORF">GN958_ATG17517</name>
    <name evidence="1" type="ORF">GN958_ATG20142</name>
</gene>
<proteinExistence type="predicted"/>